<dbReference type="InterPro" id="IPR036533">
    <property type="entry name" value="BAG_dom_sf"/>
</dbReference>
<feature type="compositionally biased region" description="Polar residues" evidence="1">
    <location>
        <begin position="509"/>
        <end position="530"/>
    </location>
</feature>
<organism evidence="3 4">
    <name type="scientific">Ignelater luminosus</name>
    <name type="common">Cucubano</name>
    <name type="synonym">Pyrophorus luminosus</name>
    <dbReference type="NCBI Taxonomy" id="2038154"/>
    <lineage>
        <taxon>Eukaryota</taxon>
        <taxon>Metazoa</taxon>
        <taxon>Ecdysozoa</taxon>
        <taxon>Arthropoda</taxon>
        <taxon>Hexapoda</taxon>
        <taxon>Insecta</taxon>
        <taxon>Pterygota</taxon>
        <taxon>Neoptera</taxon>
        <taxon>Endopterygota</taxon>
        <taxon>Coleoptera</taxon>
        <taxon>Polyphaga</taxon>
        <taxon>Elateriformia</taxon>
        <taxon>Elateroidea</taxon>
        <taxon>Elateridae</taxon>
        <taxon>Agrypninae</taxon>
        <taxon>Pyrophorini</taxon>
        <taxon>Ignelater</taxon>
    </lineage>
</organism>
<feature type="compositionally biased region" description="Basic and acidic residues" evidence="1">
    <location>
        <begin position="382"/>
        <end position="391"/>
    </location>
</feature>
<dbReference type="Pfam" id="PF02179">
    <property type="entry name" value="BAG"/>
    <property type="match status" value="1"/>
</dbReference>
<reference evidence="3" key="1">
    <citation type="submission" date="2019-08" db="EMBL/GenBank/DDBJ databases">
        <title>The genome of the North American firefly Photinus pyralis.</title>
        <authorList>
            <consortium name="Photinus pyralis genome working group"/>
            <person name="Fallon T.R."/>
            <person name="Sander Lower S.E."/>
            <person name="Weng J.-K."/>
        </authorList>
    </citation>
    <scope>NUCLEOTIDE SEQUENCE</scope>
    <source>
        <strain evidence="3">TRF0915ILg1</strain>
        <tissue evidence="3">Whole body</tissue>
    </source>
</reference>
<feature type="compositionally biased region" description="Basic and acidic residues" evidence="1">
    <location>
        <begin position="539"/>
        <end position="550"/>
    </location>
</feature>
<feature type="region of interest" description="Disordered" evidence="1">
    <location>
        <begin position="505"/>
        <end position="586"/>
    </location>
</feature>
<evidence type="ECO:0000313" key="4">
    <source>
        <dbReference type="Proteomes" id="UP000801492"/>
    </source>
</evidence>
<protein>
    <recommendedName>
        <fullName evidence="2">PDZ domain-containing protein</fullName>
    </recommendedName>
</protein>
<dbReference type="GO" id="GO:0005911">
    <property type="term" value="C:cell-cell junction"/>
    <property type="evidence" value="ECO:0007669"/>
    <property type="project" value="InterPro"/>
</dbReference>
<dbReference type="InterPro" id="IPR028842">
    <property type="entry name" value="Afadin"/>
</dbReference>
<name>A0A8K0D086_IGNLU</name>
<dbReference type="PANTHER" id="PTHR10398">
    <property type="entry name" value="AFADIN"/>
    <property type="match status" value="1"/>
</dbReference>
<evidence type="ECO:0000256" key="1">
    <source>
        <dbReference type="SAM" id="MobiDB-lite"/>
    </source>
</evidence>
<dbReference type="EMBL" id="VTPC01006730">
    <property type="protein sequence ID" value="KAF2894716.1"/>
    <property type="molecule type" value="Genomic_DNA"/>
</dbReference>
<evidence type="ECO:0000313" key="3">
    <source>
        <dbReference type="EMBL" id="KAF2894716.1"/>
    </source>
</evidence>
<dbReference type="AlphaFoldDB" id="A0A8K0D086"/>
<dbReference type="Proteomes" id="UP000801492">
    <property type="component" value="Unassembled WGS sequence"/>
</dbReference>
<comment type="caution">
    <text evidence="3">The sequence shown here is derived from an EMBL/GenBank/DDBJ whole genome shotgun (WGS) entry which is preliminary data.</text>
</comment>
<dbReference type="SUPFAM" id="SSF63491">
    <property type="entry name" value="BAG domain"/>
    <property type="match status" value="1"/>
</dbReference>
<dbReference type="GO" id="GO:0051087">
    <property type="term" value="F:protein-folding chaperone binding"/>
    <property type="evidence" value="ECO:0007669"/>
    <property type="project" value="InterPro"/>
</dbReference>
<dbReference type="OrthoDB" id="10518865at2759"/>
<dbReference type="SUPFAM" id="SSF50156">
    <property type="entry name" value="PDZ domain-like"/>
    <property type="match status" value="1"/>
</dbReference>
<feature type="region of interest" description="Disordered" evidence="1">
    <location>
        <begin position="374"/>
        <end position="408"/>
    </location>
</feature>
<dbReference type="PANTHER" id="PTHR10398:SF2">
    <property type="entry name" value="AFADIN"/>
    <property type="match status" value="1"/>
</dbReference>
<feature type="compositionally biased region" description="Polar residues" evidence="1">
    <location>
        <begin position="551"/>
        <end position="568"/>
    </location>
</feature>
<dbReference type="Gene3D" id="1.20.58.120">
    <property type="entry name" value="BAG domain"/>
    <property type="match status" value="1"/>
</dbReference>
<feature type="domain" description="PDZ" evidence="2">
    <location>
        <begin position="288"/>
        <end position="359"/>
    </location>
</feature>
<sequence>MNACIRMYRQIEKSDIGTFELILWLANAGELFTFFKHDQQLVNQSREALDVLENTIKVSFLRLLNTITHHFENFTRKCDIENVRTMLEKVFNVMKECQVNTSWINQLFSYLLQWVGGNIIENGLDNLEPYEKYFVNIRTWATTMDDQYLLSLAEKYENLLENKKRKQQSSQKPIALVKLNWKKPQLFLETPCPTGYIRLNAEGSKILSQIIKGRNITLNRNIAPFKLYLPEYAFACRYIEGIPGWLIDFLNEIQEKQLCYFEQLKENNRWDIFLKGSTLMVYEVNIQFSIPPCPDKKQKFGGIYIVWYDLNCPSYKNLDVGDMLFSINDKLLIDITQKDAEKIIKRNNGKVKIEVLKNGFIWILPKVENATPVIQTEASSSSKEENKDRPSKPATPPPKESSEEEKIQQKKTIDFISDIKKKVEDLNNMLEEFDGTSDKDRNYVYMKEIMIRGIIKLDNMETTTNEEVMNMRRDTIYFIQQKTQQLMAKLKENQKAAELKHLEEKNEQHNQNNDDIPQPETSKPVESSGSKGMHPIKQFPEDVPKSDSSKSIHNIGSKTMHPNRQSTEGGAPREISHEGPHTPEGVPFKVSKKKTLVFETRYDLDSFGHTLCSIGIYPHKEFKSNGIVVKLSDTEGRSVILRYTDWKLFLSFGHLFELHFQGFRQPGVEAFGDYFLRFENENSAKFITLLCDCDFVNLNEENVHNLFKLIHLIEMRFNVIANFNFDDYYEYIISKVLKLEGAIIQNIYTLVSYDIEKCNALPCAYAMMEMIQFYPEILIVNVSSKQKM</sequence>
<evidence type="ECO:0000259" key="2">
    <source>
        <dbReference type="PROSITE" id="PS50106"/>
    </source>
</evidence>
<dbReference type="InterPro" id="IPR003103">
    <property type="entry name" value="BAG_domain"/>
</dbReference>
<dbReference type="InterPro" id="IPR036034">
    <property type="entry name" value="PDZ_sf"/>
</dbReference>
<dbReference type="SMART" id="SM00228">
    <property type="entry name" value="PDZ"/>
    <property type="match status" value="1"/>
</dbReference>
<dbReference type="Gene3D" id="2.30.42.10">
    <property type="match status" value="1"/>
</dbReference>
<proteinExistence type="predicted"/>
<keyword evidence="4" id="KW-1185">Reference proteome</keyword>
<dbReference type="InterPro" id="IPR001478">
    <property type="entry name" value="PDZ"/>
</dbReference>
<dbReference type="PROSITE" id="PS50106">
    <property type="entry name" value="PDZ"/>
    <property type="match status" value="1"/>
</dbReference>
<gene>
    <name evidence="3" type="ORF">ILUMI_11454</name>
</gene>
<accession>A0A8K0D086</accession>